<feature type="compositionally biased region" description="Low complexity" evidence="5">
    <location>
        <begin position="155"/>
        <end position="171"/>
    </location>
</feature>
<dbReference type="GO" id="GO:0101031">
    <property type="term" value="C:protein folding chaperone complex"/>
    <property type="evidence" value="ECO:0007669"/>
    <property type="project" value="TreeGrafter"/>
</dbReference>
<dbReference type="OrthoDB" id="629492at2759"/>
<evidence type="ECO:0000259" key="6">
    <source>
        <dbReference type="Pfam" id="PF13877"/>
    </source>
</evidence>
<gene>
    <name evidence="7" type="ORF">CVT25_005629</name>
</gene>
<evidence type="ECO:0000256" key="3">
    <source>
        <dbReference type="ARBA" id="ARBA00038275"/>
    </source>
</evidence>
<accession>A0A409X6A3</accession>
<keyword evidence="2" id="KW-0802">TPR repeat</keyword>
<dbReference type="AlphaFoldDB" id="A0A409X6A3"/>
<dbReference type="STRING" id="93625.A0A409X6A3"/>
<feature type="compositionally biased region" description="Low complexity" evidence="5">
    <location>
        <begin position="183"/>
        <end position="222"/>
    </location>
</feature>
<dbReference type="PANTHER" id="PTHR46423">
    <property type="entry name" value="RNA POLYMERASE II-ASSOCIATED PROTEIN 3"/>
    <property type="match status" value="1"/>
</dbReference>
<keyword evidence="1" id="KW-0677">Repeat</keyword>
<dbReference type="InterPro" id="IPR025986">
    <property type="entry name" value="RPAP3-like_C"/>
</dbReference>
<dbReference type="EMBL" id="NHYD01002515">
    <property type="protein sequence ID" value="PPQ86328.1"/>
    <property type="molecule type" value="Genomic_DNA"/>
</dbReference>
<feature type="compositionally biased region" description="Low complexity" evidence="5">
    <location>
        <begin position="271"/>
        <end position="299"/>
    </location>
</feature>
<dbReference type="SMART" id="SM00028">
    <property type="entry name" value="TPR"/>
    <property type="match status" value="2"/>
</dbReference>
<name>A0A409X6A3_PSICY</name>
<organism evidence="7 8">
    <name type="scientific">Psilocybe cyanescens</name>
    <dbReference type="NCBI Taxonomy" id="93625"/>
    <lineage>
        <taxon>Eukaryota</taxon>
        <taxon>Fungi</taxon>
        <taxon>Dikarya</taxon>
        <taxon>Basidiomycota</taxon>
        <taxon>Agaricomycotina</taxon>
        <taxon>Agaricomycetes</taxon>
        <taxon>Agaricomycetidae</taxon>
        <taxon>Agaricales</taxon>
        <taxon>Agaricineae</taxon>
        <taxon>Strophariaceae</taxon>
        <taxon>Psilocybe</taxon>
    </lineage>
</organism>
<comment type="caution">
    <text evidence="7">The sequence shown here is derived from an EMBL/GenBank/DDBJ whole genome shotgun (WGS) entry which is preliminary data.</text>
</comment>
<dbReference type="SUPFAM" id="SSF48452">
    <property type="entry name" value="TPR-like"/>
    <property type="match status" value="1"/>
</dbReference>
<dbReference type="InterPro" id="IPR011990">
    <property type="entry name" value="TPR-like_helical_dom_sf"/>
</dbReference>
<dbReference type="InterPro" id="IPR051966">
    <property type="entry name" value="RPAP3"/>
</dbReference>
<evidence type="ECO:0000256" key="4">
    <source>
        <dbReference type="ARBA" id="ARBA00040133"/>
    </source>
</evidence>
<feature type="compositionally biased region" description="Basic and acidic residues" evidence="5">
    <location>
        <begin position="300"/>
        <end position="310"/>
    </location>
</feature>
<feature type="region of interest" description="Disordered" evidence="5">
    <location>
        <begin position="120"/>
        <end position="324"/>
    </location>
</feature>
<dbReference type="InParanoid" id="A0A409X6A3"/>
<evidence type="ECO:0000313" key="8">
    <source>
        <dbReference type="Proteomes" id="UP000283269"/>
    </source>
</evidence>
<protein>
    <recommendedName>
        <fullName evidence="4">RNA polymerase II-associated protein 3</fullName>
    </recommendedName>
</protein>
<proteinExistence type="inferred from homology"/>
<feature type="region of interest" description="Disordered" evidence="5">
    <location>
        <begin position="343"/>
        <end position="363"/>
    </location>
</feature>
<dbReference type="Proteomes" id="UP000283269">
    <property type="component" value="Unassembled WGS sequence"/>
</dbReference>
<evidence type="ECO:0000256" key="1">
    <source>
        <dbReference type="ARBA" id="ARBA00022737"/>
    </source>
</evidence>
<dbReference type="Gene3D" id="1.25.40.10">
    <property type="entry name" value="Tetratricopeptide repeat domain"/>
    <property type="match status" value="1"/>
</dbReference>
<feature type="domain" description="RNA-polymerase II-associated protein 3-like C-terminal" evidence="6">
    <location>
        <begin position="405"/>
        <end position="505"/>
    </location>
</feature>
<comment type="similarity">
    <text evidence="3">Belongs to the RPAP3 family.</text>
</comment>
<evidence type="ECO:0000256" key="5">
    <source>
        <dbReference type="SAM" id="MobiDB-lite"/>
    </source>
</evidence>
<keyword evidence="8" id="KW-1185">Reference proteome</keyword>
<reference evidence="7 8" key="1">
    <citation type="journal article" date="2018" name="Evol. Lett.">
        <title>Horizontal gene cluster transfer increased hallucinogenic mushroom diversity.</title>
        <authorList>
            <person name="Reynolds H.T."/>
            <person name="Vijayakumar V."/>
            <person name="Gluck-Thaler E."/>
            <person name="Korotkin H.B."/>
            <person name="Matheny P.B."/>
            <person name="Slot J.C."/>
        </authorList>
    </citation>
    <scope>NUCLEOTIDE SEQUENCE [LARGE SCALE GENOMIC DNA]</scope>
    <source>
        <strain evidence="7 8">2631</strain>
    </source>
</reference>
<feature type="compositionally biased region" description="Pro residues" evidence="5">
    <location>
        <begin position="258"/>
        <end position="270"/>
    </location>
</feature>
<feature type="compositionally biased region" description="Basic residues" evidence="5">
    <location>
        <begin position="145"/>
        <end position="154"/>
    </location>
</feature>
<evidence type="ECO:0000256" key="2">
    <source>
        <dbReference type="ARBA" id="ARBA00022803"/>
    </source>
</evidence>
<dbReference type="PANTHER" id="PTHR46423:SF1">
    <property type="entry name" value="RNA POLYMERASE II-ASSOCIATED PROTEIN 3"/>
    <property type="match status" value="1"/>
</dbReference>
<dbReference type="Pfam" id="PF13877">
    <property type="entry name" value="RPAP3_C"/>
    <property type="match status" value="1"/>
</dbReference>
<feature type="compositionally biased region" description="Basic and acidic residues" evidence="5">
    <location>
        <begin position="349"/>
        <end position="363"/>
    </location>
</feature>
<dbReference type="InterPro" id="IPR019734">
    <property type="entry name" value="TPR_rpt"/>
</dbReference>
<sequence length="528" mass="54796">MADPKALAFKEKGNVAFKAGDFPSAIGHYTSAILADRNDVTFPLNRAAAYLKLGKYEDTERDCNTVLALSSPKSNVKALFRRGQARVGMGKLLEAQKGAHSPPDLPPTLSTNLAILHSQTSPTFSCRSPRTLLPQRSSKRCLPSSRKKRQRQSKSKSTPVSIPSIPSPSTTNDAPVKRRRVPIRIVGDTADSKSGSTSASTSSTAIPPAPTPTSSKITPASAESAAQPLDSSSTAKGAPSGVIDTLQAVSSRSLKSTAPPPSSSSGPAPPLSSTTPVGTTPAPTAHPLKPDSSSSSFSFKDAKQVRDSKSKNAHANAKAPRVGGGIFRASGASTIFAARGSGAASGVADDGRGEGEDEAGVARDSENAMEIDTTPAQPAPVPVPAQTAAPVGTPAPAPAPPARSAPSTLFEFSKAWYGIKDPWERWAFINTIAPAQLPALCKTSLEPPLLASILAVFRTVLASPPAPSSGNVAPSIKLKVQAYMEHLARIPRFGTLVLFLSGPERAVAREVWRGVGVERPGGVWAPVA</sequence>
<evidence type="ECO:0000313" key="7">
    <source>
        <dbReference type="EMBL" id="PPQ86328.1"/>
    </source>
</evidence>